<feature type="compositionally biased region" description="Polar residues" evidence="5">
    <location>
        <begin position="695"/>
        <end position="715"/>
    </location>
</feature>
<dbReference type="EMBL" id="SKBQ01000062">
    <property type="protein sequence ID" value="TPX09772.1"/>
    <property type="molecule type" value="Genomic_DNA"/>
</dbReference>
<feature type="domain" description="TM7S3/TM198-like" evidence="8">
    <location>
        <begin position="134"/>
        <end position="337"/>
    </location>
</feature>
<dbReference type="GeneID" id="41976410"/>
<dbReference type="PANTHER" id="PTHR39469:SF1">
    <property type="entry name" value="DUF4203 DOMAIN-CONTAINING PROTEIN"/>
    <property type="match status" value="1"/>
</dbReference>
<dbReference type="AlphaFoldDB" id="A0A507AJW8"/>
<dbReference type="InterPro" id="IPR025256">
    <property type="entry name" value="TM7S3/TM198-like_dom"/>
</dbReference>
<protein>
    <recommendedName>
        <fullName evidence="8">TM7S3/TM198-like domain-containing protein</fullName>
    </recommendedName>
</protein>
<feature type="compositionally biased region" description="Basic and acidic residues" evidence="5">
    <location>
        <begin position="372"/>
        <end position="381"/>
    </location>
</feature>
<feature type="compositionally biased region" description="Basic and acidic residues" evidence="5">
    <location>
        <begin position="716"/>
        <end position="730"/>
    </location>
</feature>
<feature type="compositionally biased region" description="Basic and acidic residues" evidence="5">
    <location>
        <begin position="1198"/>
        <end position="1223"/>
    </location>
</feature>
<keyword evidence="3 6" id="KW-1133">Transmembrane helix</keyword>
<feature type="compositionally biased region" description="Basic and acidic residues" evidence="5">
    <location>
        <begin position="656"/>
        <end position="672"/>
    </location>
</feature>
<dbReference type="Proteomes" id="UP000319257">
    <property type="component" value="Unassembled WGS sequence"/>
</dbReference>
<comment type="subcellular location">
    <subcellularLocation>
        <location evidence="1">Membrane</location>
        <topology evidence="1">Multi-pass membrane protein</topology>
    </subcellularLocation>
</comment>
<feature type="signal peptide" evidence="7">
    <location>
        <begin position="1"/>
        <end position="23"/>
    </location>
</feature>
<dbReference type="OrthoDB" id="102260at2759"/>
<evidence type="ECO:0000313" key="9">
    <source>
        <dbReference type="EMBL" id="TPX09772.1"/>
    </source>
</evidence>
<feature type="transmembrane region" description="Helical" evidence="6">
    <location>
        <begin position="240"/>
        <end position="258"/>
    </location>
</feature>
<feature type="transmembrane region" description="Helical" evidence="6">
    <location>
        <begin position="265"/>
        <end position="285"/>
    </location>
</feature>
<feature type="transmembrane region" description="Helical" evidence="6">
    <location>
        <begin position="130"/>
        <end position="149"/>
    </location>
</feature>
<evidence type="ECO:0000256" key="7">
    <source>
        <dbReference type="SAM" id="SignalP"/>
    </source>
</evidence>
<feature type="compositionally biased region" description="Basic and acidic residues" evidence="5">
    <location>
        <begin position="602"/>
        <end position="619"/>
    </location>
</feature>
<dbReference type="InParanoid" id="A0A507AJW8"/>
<feature type="transmembrane region" description="Helical" evidence="6">
    <location>
        <begin position="212"/>
        <end position="228"/>
    </location>
</feature>
<reference evidence="9 10" key="1">
    <citation type="submission" date="2019-06" db="EMBL/GenBank/DDBJ databases">
        <title>Draft genome sequence of the filamentous fungus Phialemoniopsis curvata isolated from diesel fuel.</title>
        <authorList>
            <person name="Varaljay V.A."/>
            <person name="Lyon W.J."/>
            <person name="Crouch A.L."/>
            <person name="Drake C.E."/>
            <person name="Hollomon J.M."/>
            <person name="Nadeau L.J."/>
            <person name="Nunn H.S."/>
            <person name="Stevenson B.S."/>
            <person name="Bojanowski C.L."/>
            <person name="Crookes-Goodson W.J."/>
        </authorList>
    </citation>
    <scope>NUCLEOTIDE SEQUENCE [LARGE SCALE GENOMIC DNA]</scope>
    <source>
        <strain evidence="9 10">D216</strain>
    </source>
</reference>
<sequence>MLARGVQMRALVCLCLCFNLIAAGLLVPVRRADPTPTPADAPATLSGSGRGDETPSSSPSVTEPPRTTSGEAAPAVEATSNSTTTSSTRTSAPVPGATAVNGTDAHNQTLFNTTIAAGELPLQPVVTPGWAVAGVFMLCTGVVYTLVGIKTQWLHTYFSTAFLASLGTTVLIVYVMTPPVSPAIQGAYVVAVVLTGAILGGAAIVFKEITEGLGCFLGGFSLSMWLLSLKDGGLVTGTGAKVGFIAAFSLAAFALYFSHYTRERGLIVCISFAGATVTVLGIDAFSRAGLKEFWAYIWDLNGNLFPLGADTYPLTKGIKVELAATVIICLAGIVSQLKLWKIVKERRSKKEETKAENQRQLQEEETQIGRQVEARNARERDEWEAVYGDGERAVQARNPSSDSGVGDMESEKKHRDSQGTATMRSRHFSVTEEEIELHEIPLQEEAAPAVPPKPKAAAELVMEQDQARGVVTVRVAKDDIPEGLPARQPEDEEPKVWYVGADGEARRSSASAKRASRTSTGPEVVPLPFRVPHVRDADETSQADRSSVATFADEDALSGVASKRNSFAKRLSRGSAELLRSMSQRSKRDNGEKSPLPNEVTGESREDLFVSRNADRDDSSSIAATIDGISSDGDAYTVRDGGESRSIEINAQLAEIERADQRGSKANKDLAESNKLALPTKDKRVSAAETVATDILNTSEGGESTRNNDNTCNTERATETPHVSDSDAGTRKAKSVNSVVSTPASLTREHLPRSLSRIAMSYRTNEWAKHLSNAETPAPETLQLSEYVEEAAPSPTMEPAAPVNVEELQLTAENAAPAPAAPRSATAMSQYPSTASLPAQALSRSNSKQSMLSIPASQSAEQLPISSGGLSPTLGSRPGQQQAFPNPYRSHSGAMNRRTSNLSVHPIAEEAADSGQVPDSPGMPLPDEGNNSGNTSMSPSPVPPETSAFRAPVPGVVSYSSPQTLIGKRELFLRSKSQGSLVGPSPIPESMPMPTIPSAANSDAGSVYNMPAGPYGTSFSSQHIDVDDMPLSHRKEILRQSSLAALSGASSSRPPSQMSFATAAPPPPPIPAAAAAPLLSIPAASADSIPFNSHQPKRASGLPSQAAREAQLAQFRSSVAAELRAGTPIVPTTASGSGRETPLLTGLLGSVSQGGLALPLSTAGRDSEVRRGIDAQRSMLMGQKEAEAQRREMERLAKERGDRAFEESMRRGELLEAHQDAMRRMQAKARGR</sequence>
<feature type="transmembrane region" description="Helical" evidence="6">
    <location>
        <begin position="183"/>
        <end position="205"/>
    </location>
</feature>
<evidence type="ECO:0000313" key="10">
    <source>
        <dbReference type="Proteomes" id="UP000319257"/>
    </source>
</evidence>
<feature type="region of interest" description="Disordered" evidence="5">
    <location>
        <begin position="35"/>
        <end position="103"/>
    </location>
</feature>
<dbReference type="STRING" id="1093900.A0A507AJW8"/>
<feature type="region of interest" description="Disordered" evidence="5">
    <location>
        <begin position="571"/>
        <end position="643"/>
    </location>
</feature>
<feature type="compositionally biased region" description="Low complexity" evidence="5">
    <location>
        <begin position="1044"/>
        <end position="1059"/>
    </location>
</feature>
<feature type="region of interest" description="Disordered" evidence="5">
    <location>
        <begin position="1198"/>
        <end position="1232"/>
    </location>
</feature>
<accession>A0A507AJW8</accession>
<feature type="compositionally biased region" description="Low complexity" evidence="5">
    <location>
        <begin position="54"/>
        <end position="69"/>
    </location>
</feature>
<feature type="transmembrane region" description="Helical" evidence="6">
    <location>
        <begin position="156"/>
        <end position="177"/>
    </location>
</feature>
<evidence type="ECO:0000256" key="5">
    <source>
        <dbReference type="SAM" id="MobiDB-lite"/>
    </source>
</evidence>
<feature type="region of interest" description="Disordered" evidence="5">
    <location>
        <begin position="481"/>
        <end position="555"/>
    </location>
</feature>
<dbReference type="RefSeq" id="XP_030991483.1">
    <property type="nucleotide sequence ID" value="XM_031143875.1"/>
</dbReference>
<feature type="region of interest" description="Disordered" evidence="5">
    <location>
        <begin position="1044"/>
        <end position="1068"/>
    </location>
</feature>
<proteinExistence type="predicted"/>
<feature type="region of interest" description="Disordered" evidence="5">
    <location>
        <begin position="351"/>
        <end position="381"/>
    </location>
</feature>
<gene>
    <name evidence="9" type="ORF">E0L32_008963</name>
</gene>
<keyword evidence="2 6" id="KW-0812">Transmembrane</keyword>
<evidence type="ECO:0000259" key="8">
    <source>
        <dbReference type="Pfam" id="PF13886"/>
    </source>
</evidence>
<name>A0A507AJW8_9PEZI</name>
<comment type="caution">
    <text evidence="9">The sequence shown here is derived from an EMBL/GenBank/DDBJ whole genome shotgun (WGS) entry which is preliminary data.</text>
</comment>
<feature type="region of interest" description="Disordered" evidence="5">
    <location>
        <begin position="394"/>
        <end position="425"/>
    </location>
</feature>
<feature type="compositionally biased region" description="Polar residues" evidence="5">
    <location>
        <begin position="735"/>
        <end position="745"/>
    </location>
</feature>
<organism evidence="9 10">
    <name type="scientific">Thyridium curvatum</name>
    <dbReference type="NCBI Taxonomy" id="1093900"/>
    <lineage>
        <taxon>Eukaryota</taxon>
        <taxon>Fungi</taxon>
        <taxon>Dikarya</taxon>
        <taxon>Ascomycota</taxon>
        <taxon>Pezizomycotina</taxon>
        <taxon>Sordariomycetes</taxon>
        <taxon>Sordariomycetidae</taxon>
        <taxon>Thyridiales</taxon>
        <taxon>Thyridiaceae</taxon>
        <taxon>Thyridium</taxon>
    </lineage>
</organism>
<evidence type="ECO:0000256" key="6">
    <source>
        <dbReference type="SAM" id="Phobius"/>
    </source>
</evidence>
<evidence type="ECO:0000256" key="1">
    <source>
        <dbReference type="ARBA" id="ARBA00004141"/>
    </source>
</evidence>
<feature type="compositionally biased region" description="Polar residues" evidence="5">
    <location>
        <begin position="828"/>
        <end position="884"/>
    </location>
</feature>
<evidence type="ECO:0000256" key="2">
    <source>
        <dbReference type="ARBA" id="ARBA00022692"/>
    </source>
</evidence>
<evidence type="ECO:0000256" key="3">
    <source>
        <dbReference type="ARBA" id="ARBA00022989"/>
    </source>
</evidence>
<feature type="chain" id="PRO_5021390775" description="TM7S3/TM198-like domain-containing protein" evidence="7">
    <location>
        <begin position="24"/>
        <end position="1232"/>
    </location>
</feature>
<feature type="region of interest" description="Disordered" evidence="5">
    <location>
        <begin position="656"/>
        <end position="745"/>
    </location>
</feature>
<keyword evidence="7" id="KW-0732">Signal</keyword>
<feature type="compositionally biased region" description="Low complexity" evidence="5">
    <location>
        <begin position="812"/>
        <end position="827"/>
    </location>
</feature>
<feature type="compositionally biased region" description="Pro residues" evidence="5">
    <location>
        <begin position="985"/>
        <end position="995"/>
    </location>
</feature>
<dbReference type="Pfam" id="PF13886">
    <property type="entry name" value="TM7S3_TM198"/>
    <property type="match status" value="1"/>
</dbReference>
<evidence type="ECO:0000256" key="4">
    <source>
        <dbReference type="ARBA" id="ARBA00023136"/>
    </source>
</evidence>
<keyword evidence="4 6" id="KW-0472">Membrane</keyword>
<feature type="compositionally biased region" description="Low complexity" evidence="5">
    <location>
        <begin position="79"/>
        <end position="91"/>
    </location>
</feature>
<dbReference type="GO" id="GO:0016020">
    <property type="term" value="C:membrane"/>
    <property type="evidence" value="ECO:0007669"/>
    <property type="project" value="UniProtKB-SubCell"/>
</dbReference>
<keyword evidence="10" id="KW-1185">Reference proteome</keyword>
<feature type="region of interest" description="Disordered" evidence="5">
    <location>
        <begin position="789"/>
        <end position="998"/>
    </location>
</feature>
<dbReference type="PANTHER" id="PTHR39469">
    <property type="entry name" value="CHROMOSOME 1, WHOLE GENOME SHOTGUN SEQUENCE"/>
    <property type="match status" value="1"/>
</dbReference>
<feature type="compositionally biased region" description="Polar residues" evidence="5">
    <location>
        <begin position="929"/>
        <end position="939"/>
    </location>
</feature>